<reference evidence="2" key="1">
    <citation type="submission" date="2022-11" db="UniProtKB">
        <authorList>
            <consortium name="WormBaseParasite"/>
        </authorList>
    </citation>
    <scope>IDENTIFICATION</scope>
</reference>
<organism evidence="1 2">
    <name type="scientific">Meloidogyne incognita</name>
    <name type="common">Southern root-knot nematode worm</name>
    <name type="synonym">Oxyuris incognita</name>
    <dbReference type="NCBI Taxonomy" id="6306"/>
    <lineage>
        <taxon>Eukaryota</taxon>
        <taxon>Metazoa</taxon>
        <taxon>Ecdysozoa</taxon>
        <taxon>Nematoda</taxon>
        <taxon>Chromadorea</taxon>
        <taxon>Rhabditida</taxon>
        <taxon>Tylenchina</taxon>
        <taxon>Tylenchomorpha</taxon>
        <taxon>Tylenchoidea</taxon>
        <taxon>Meloidogynidae</taxon>
        <taxon>Meloidogyninae</taxon>
        <taxon>Meloidogyne</taxon>
        <taxon>Meloidogyne incognita group</taxon>
    </lineage>
</organism>
<evidence type="ECO:0000313" key="1">
    <source>
        <dbReference type="Proteomes" id="UP000887563"/>
    </source>
</evidence>
<name>A0A914KT19_MELIC</name>
<dbReference type="AlphaFoldDB" id="A0A914KT19"/>
<dbReference type="WBParaSite" id="Minc3s00103g04646">
    <property type="protein sequence ID" value="Minc3s00103g04646"/>
    <property type="gene ID" value="Minc3s00103g04646"/>
</dbReference>
<accession>A0A914KT19</accession>
<proteinExistence type="predicted"/>
<sequence>MDIHVVSNTIRLNHMASSHASCFNKQTWVGATQSRQTEFAIAYIKEWRPVSEAGVSITKHN</sequence>
<keyword evidence="1" id="KW-1185">Reference proteome</keyword>
<protein>
    <submittedName>
        <fullName evidence="2">Uncharacterized protein</fullName>
    </submittedName>
</protein>
<dbReference type="Proteomes" id="UP000887563">
    <property type="component" value="Unplaced"/>
</dbReference>
<evidence type="ECO:0000313" key="2">
    <source>
        <dbReference type="WBParaSite" id="Minc3s00103g04646"/>
    </source>
</evidence>